<dbReference type="Proteomes" id="UP001057452">
    <property type="component" value="Chromosome 13"/>
</dbReference>
<sequence>MDMEENQPMCLICPQDIHAVLREMSASLAEPRVETRHLQREDEAQTAKLSNLESQMMEVDKLKQQLQAQTAKLELQKTELEKQKAEGDNWRGLGRRRMESWESVDGNQGLSKAELPKKKREEMRKELRNGRR</sequence>
<organism evidence="1 2">
    <name type="scientific">Chaenocephalus aceratus</name>
    <name type="common">Blackfin icefish</name>
    <name type="synonym">Chaenichthys aceratus</name>
    <dbReference type="NCBI Taxonomy" id="36190"/>
    <lineage>
        <taxon>Eukaryota</taxon>
        <taxon>Metazoa</taxon>
        <taxon>Chordata</taxon>
        <taxon>Craniata</taxon>
        <taxon>Vertebrata</taxon>
        <taxon>Euteleostomi</taxon>
        <taxon>Actinopterygii</taxon>
        <taxon>Neopterygii</taxon>
        <taxon>Teleostei</taxon>
        <taxon>Neoteleostei</taxon>
        <taxon>Acanthomorphata</taxon>
        <taxon>Eupercaria</taxon>
        <taxon>Perciformes</taxon>
        <taxon>Notothenioidei</taxon>
        <taxon>Channichthyidae</taxon>
        <taxon>Chaenocephalus</taxon>
    </lineage>
</organism>
<accession>A0ACB9WM13</accession>
<gene>
    <name evidence="1" type="ORF">KUCAC02_005014</name>
</gene>
<protein>
    <submittedName>
        <fullName evidence="1">Uncharacterized protein</fullName>
    </submittedName>
</protein>
<evidence type="ECO:0000313" key="2">
    <source>
        <dbReference type="Proteomes" id="UP001057452"/>
    </source>
</evidence>
<name>A0ACB9WM13_CHAAC</name>
<reference evidence="1" key="1">
    <citation type="submission" date="2022-05" db="EMBL/GenBank/DDBJ databases">
        <title>Chromosome-level genome of Chaenocephalus aceratus.</title>
        <authorList>
            <person name="Park H."/>
        </authorList>
    </citation>
    <scope>NUCLEOTIDE SEQUENCE</scope>
    <source>
        <strain evidence="1">KU_202001</strain>
    </source>
</reference>
<keyword evidence="2" id="KW-1185">Reference proteome</keyword>
<comment type="caution">
    <text evidence="1">The sequence shown here is derived from an EMBL/GenBank/DDBJ whole genome shotgun (WGS) entry which is preliminary data.</text>
</comment>
<dbReference type="EMBL" id="CM043797">
    <property type="protein sequence ID" value="KAI4814827.1"/>
    <property type="molecule type" value="Genomic_DNA"/>
</dbReference>
<proteinExistence type="predicted"/>
<evidence type="ECO:0000313" key="1">
    <source>
        <dbReference type="EMBL" id="KAI4814827.1"/>
    </source>
</evidence>